<keyword evidence="3" id="KW-0805">Transcription regulation</keyword>
<dbReference type="GO" id="GO:0043531">
    <property type="term" value="F:ADP binding"/>
    <property type="evidence" value="ECO:0007669"/>
    <property type="project" value="InterPro"/>
</dbReference>
<dbReference type="InterPro" id="IPR005158">
    <property type="entry name" value="BTAD"/>
</dbReference>
<evidence type="ECO:0000259" key="9">
    <source>
        <dbReference type="PROSITE" id="PS51755"/>
    </source>
</evidence>
<evidence type="ECO:0000256" key="5">
    <source>
        <dbReference type="ARBA" id="ARBA00023163"/>
    </source>
</evidence>
<reference evidence="10" key="1">
    <citation type="submission" date="2024-07" db="EMBL/GenBank/DDBJ databases">
        <authorList>
            <person name="Yu S.T."/>
        </authorList>
    </citation>
    <scope>NUCLEOTIDE SEQUENCE</scope>
    <source>
        <strain evidence="10">R08</strain>
    </source>
</reference>
<keyword evidence="6" id="KW-0802">TPR repeat</keyword>
<dbReference type="PRINTS" id="PR00364">
    <property type="entry name" value="DISEASERSIST"/>
</dbReference>
<dbReference type="EMBL" id="CP163431">
    <property type="protein sequence ID" value="XDQ07370.1"/>
    <property type="molecule type" value="Genomic_DNA"/>
</dbReference>
<organism evidence="10">
    <name type="scientific">Streptomyces sp. R08</name>
    <dbReference type="NCBI Taxonomy" id="3238624"/>
    <lineage>
        <taxon>Bacteria</taxon>
        <taxon>Bacillati</taxon>
        <taxon>Actinomycetota</taxon>
        <taxon>Actinomycetes</taxon>
        <taxon>Kitasatosporales</taxon>
        <taxon>Streptomycetaceae</taxon>
        <taxon>Streptomyces</taxon>
    </lineage>
</organism>
<dbReference type="GO" id="GO:0006355">
    <property type="term" value="P:regulation of DNA-templated transcription"/>
    <property type="evidence" value="ECO:0007669"/>
    <property type="project" value="InterPro"/>
</dbReference>
<sequence length="994" mass="107124">MDSQLRFSVLGPVRAWRGPTEAELGTPQQRAVLAALLLAEGAQVCTAELIDVVWGVKPPASAPGILRTYVHRLRKALEPHRDIAASVIRSVGDGYQLSMGEGEMDLTVFRHLLAGAERARQAGDDKGVVRQLDEALRLWQGTALAGIRSEYAQIQRQRLDELRLSAQATRIAAELDLGSHTDAVADLTGLVADNPLDERFRELMMLALYRSGRQAAALESYREAQLLLAEELGLDPGPALQAMYQRVLRADPGLLPGPRRPTPAPVLTPDPPGPTDPATVPAPSTPSAVPTTKSRSTATPPTPPRPAPSHRSAERIPAQLPPGLAAFVGREAQLAAVRDLSTGGAAVVSAVAGMAGVGKTAFAVQWARQVAHLFPDGQLYLNLRGFDPVALPVPPEHALRTLLESLGVDPRALPQGADALAARYRSLLAGKRMLVLLDNARDAAQVRPLLPGAVDCLSIVTSRDRLSGLVALDGAVPVHLDVLPLPEARALLARRLGAARTAAEPEAVDEIIALCARLPLALAVTAARAAIRSAFPLAVIAAELRDHAGGLWAFGDGDAAADVRAVFSWSYHALTPDAARLFRLLALHPGPDVTLPAAAAVAGLSLPHTRQLLSELLQAHLMTESAPGRHSSHDLLRAYATELADSLEPPEELHAARRRQLDHYLYSAHRAVALLNPARRLIELEPLAEGVRPEEFGADADRAKAWIAAEFTVLTASVEAAAAHRFDTHTWRLVWAVSNHAHERGRWQDLRSLRQVALDAARRLGDRAAEADALHGLAVALGGLGRYEEARSRCEQAIALFAVSDGRHDRPECHLTMAWVTDQQGDLEAALDASRQALELYRARERHDPGNPQAVTAVASVLNAVGWALSRLGRHREALDHCRQALAAWGEHGENVHVAHTWDSVGHAHHRLGEYGEAVAAFHSALDLYRAHQHLPWFVAGTLDRLADTHLSAGDAEDARRTWTEALEIYELLDHADAETVRNKLCRLDSSAVV</sequence>
<evidence type="ECO:0000256" key="6">
    <source>
        <dbReference type="PROSITE-ProRule" id="PRU00339"/>
    </source>
</evidence>
<evidence type="ECO:0000256" key="3">
    <source>
        <dbReference type="ARBA" id="ARBA00023015"/>
    </source>
</evidence>
<dbReference type="InterPro" id="IPR036388">
    <property type="entry name" value="WH-like_DNA-bd_sf"/>
</dbReference>
<evidence type="ECO:0000256" key="2">
    <source>
        <dbReference type="ARBA" id="ARBA00023012"/>
    </source>
</evidence>
<dbReference type="SMART" id="SM00862">
    <property type="entry name" value="Trans_reg_C"/>
    <property type="match status" value="1"/>
</dbReference>
<dbReference type="RefSeq" id="WP_369192155.1">
    <property type="nucleotide sequence ID" value="NZ_CP163431.1"/>
</dbReference>
<dbReference type="Pfam" id="PF03704">
    <property type="entry name" value="BTAD"/>
    <property type="match status" value="1"/>
</dbReference>
<dbReference type="PROSITE" id="PS51755">
    <property type="entry name" value="OMPR_PHOB"/>
    <property type="match status" value="1"/>
</dbReference>
<dbReference type="Pfam" id="PF13424">
    <property type="entry name" value="TPR_12"/>
    <property type="match status" value="2"/>
</dbReference>
<dbReference type="PANTHER" id="PTHR35807">
    <property type="entry name" value="TRANSCRIPTIONAL REGULATOR REDD-RELATED"/>
    <property type="match status" value="1"/>
</dbReference>
<name>A0AB39MNK9_9ACTN</name>
<keyword evidence="4 7" id="KW-0238">DNA-binding</keyword>
<accession>A0AB39MNK9</accession>
<evidence type="ECO:0000256" key="1">
    <source>
        <dbReference type="ARBA" id="ARBA00005820"/>
    </source>
</evidence>
<feature type="DNA-binding region" description="OmpR/PhoB-type" evidence="7">
    <location>
        <begin position="1"/>
        <end position="99"/>
    </location>
</feature>
<evidence type="ECO:0000256" key="7">
    <source>
        <dbReference type="PROSITE-ProRule" id="PRU01091"/>
    </source>
</evidence>
<dbReference type="InterPro" id="IPR027417">
    <property type="entry name" value="P-loop_NTPase"/>
</dbReference>
<feature type="compositionally biased region" description="Low complexity" evidence="8">
    <location>
        <begin position="276"/>
        <end position="299"/>
    </location>
</feature>
<feature type="compositionally biased region" description="Pro residues" evidence="8">
    <location>
        <begin position="258"/>
        <end position="275"/>
    </location>
</feature>
<dbReference type="SUPFAM" id="SSF46894">
    <property type="entry name" value="C-terminal effector domain of the bipartite response regulators"/>
    <property type="match status" value="1"/>
</dbReference>
<feature type="domain" description="OmpR/PhoB-type" evidence="9">
    <location>
        <begin position="1"/>
        <end position="99"/>
    </location>
</feature>
<keyword evidence="5" id="KW-0804">Transcription</keyword>
<dbReference type="Gene3D" id="3.40.50.300">
    <property type="entry name" value="P-loop containing nucleotide triphosphate hydrolases"/>
    <property type="match status" value="1"/>
</dbReference>
<dbReference type="Gene3D" id="1.10.10.10">
    <property type="entry name" value="Winged helix-like DNA-binding domain superfamily/Winged helix DNA-binding domain"/>
    <property type="match status" value="1"/>
</dbReference>
<dbReference type="InterPro" id="IPR051677">
    <property type="entry name" value="AfsR-DnrI-RedD_regulator"/>
</dbReference>
<dbReference type="SUPFAM" id="SSF48452">
    <property type="entry name" value="TPR-like"/>
    <property type="match status" value="2"/>
</dbReference>
<keyword evidence="2" id="KW-0902">Two-component regulatory system</keyword>
<dbReference type="Gene3D" id="1.25.40.10">
    <property type="entry name" value="Tetratricopeptide repeat domain"/>
    <property type="match status" value="3"/>
</dbReference>
<dbReference type="PANTHER" id="PTHR35807:SF1">
    <property type="entry name" value="TRANSCRIPTIONAL REGULATOR REDD"/>
    <property type="match status" value="1"/>
</dbReference>
<dbReference type="SMART" id="SM01043">
    <property type="entry name" value="BTAD"/>
    <property type="match status" value="1"/>
</dbReference>
<dbReference type="SUPFAM" id="SSF52540">
    <property type="entry name" value="P-loop containing nucleoside triphosphate hydrolases"/>
    <property type="match status" value="1"/>
</dbReference>
<gene>
    <name evidence="10" type="ORF">AB5J58_47465</name>
</gene>
<dbReference type="InterPro" id="IPR019734">
    <property type="entry name" value="TPR_rpt"/>
</dbReference>
<dbReference type="InterPro" id="IPR011990">
    <property type="entry name" value="TPR-like_helical_dom_sf"/>
</dbReference>
<dbReference type="AlphaFoldDB" id="A0AB39MNK9"/>
<feature type="region of interest" description="Disordered" evidence="8">
    <location>
        <begin position="251"/>
        <end position="313"/>
    </location>
</feature>
<evidence type="ECO:0000256" key="8">
    <source>
        <dbReference type="SAM" id="MobiDB-lite"/>
    </source>
</evidence>
<dbReference type="Pfam" id="PF00486">
    <property type="entry name" value="Trans_reg_C"/>
    <property type="match status" value="1"/>
</dbReference>
<dbReference type="InterPro" id="IPR016032">
    <property type="entry name" value="Sig_transdc_resp-reg_C-effctor"/>
</dbReference>
<protein>
    <submittedName>
        <fullName evidence="10">BTAD domain-containing putative transcriptional regulator</fullName>
    </submittedName>
</protein>
<dbReference type="SMART" id="SM00028">
    <property type="entry name" value="TPR"/>
    <property type="match status" value="5"/>
</dbReference>
<feature type="repeat" description="TPR" evidence="6">
    <location>
        <begin position="899"/>
        <end position="932"/>
    </location>
</feature>
<comment type="similarity">
    <text evidence="1">Belongs to the AfsR/DnrI/RedD regulatory family.</text>
</comment>
<evidence type="ECO:0000256" key="4">
    <source>
        <dbReference type="ARBA" id="ARBA00023125"/>
    </source>
</evidence>
<dbReference type="GO" id="GO:0000160">
    <property type="term" value="P:phosphorelay signal transduction system"/>
    <property type="evidence" value="ECO:0007669"/>
    <property type="project" value="UniProtKB-KW"/>
</dbReference>
<dbReference type="CDD" id="cd15831">
    <property type="entry name" value="BTAD"/>
    <property type="match status" value="1"/>
</dbReference>
<dbReference type="InterPro" id="IPR001867">
    <property type="entry name" value="OmpR/PhoB-type_DNA-bd"/>
</dbReference>
<proteinExistence type="inferred from homology"/>
<dbReference type="GO" id="GO:0003677">
    <property type="term" value="F:DNA binding"/>
    <property type="evidence" value="ECO:0007669"/>
    <property type="project" value="UniProtKB-UniRule"/>
</dbReference>
<dbReference type="PROSITE" id="PS50005">
    <property type="entry name" value="TPR"/>
    <property type="match status" value="1"/>
</dbReference>
<evidence type="ECO:0000313" key="10">
    <source>
        <dbReference type="EMBL" id="XDQ07370.1"/>
    </source>
</evidence>